<organism evidence="8 9">
    <name type="scientific">Aeoliella straminimaris</name>
    <dbReference type="NCBI Taxonomy" id="2954799"/>
    <lineage>
        <taxon>Bacteria</taxon>
        <taxon>Pseudomonadati</taxon>
        <taxon>Planctomycetota</taxon>
        <taxon>Planctomycetia</taxon>
        <taxon>Pirellulales</taxon>
        <taxon>Lacipirellulaceae</taxon>
        <taxon>Aeoliella</taxon>
    </lineage>
</organism>
<dbReference type="PANTHER" id="PTHR35093:SF8">
    <property type="entry name" value="OUTER MEMBRANE PROTEIN NMB0088-RELATED"/>
    <property type="match status" value="1"/>
</dbReference>
<keyword evidence="9" id="KW-1185">Reference proteome</keyword>
<protein>
    <submittedName>
        <fullName evidence="8">Outer membrane protein transport protein</fullName>
    </submittedName>
</protein>
<dbReference type="EMBL" id="JAMXLR010000026">
    <property type="protein sequence ID" value="MCO6043887.1"/>
    <property type="molecule type" value="Genomic_DNA"/>
</dbReference>
<evidence type="ECO:0000313" key="9">
    <source>
        <dbReference type="Proteomes" id="UP001155241"/>
    </source>
</evidence>
<accession>A0A9X2JG09</accession>
<evidence type="ECO:0000313" key="8">
    <source>
        <dbReference type="EMBL" id="MCO6043887.1"/>
    </source>
</evidence>
<name>A0A9X2JG09_9BACT</name>
<sequence>MQNLLFRVGLLLSLLALLNVVTPRRVLADGVSLDGVSAVSIGRGGTNLGFADNGSMIHDNPGAMGQMDADGMLQIGINTMFSQFDYGDSDNVQHRSQNQMYPLPEIAWITRLNPQWTVGFGLYTPTGFGSVYNLDGPAPVATGPQRYESFGSLTKVLFGASYTPLNHEYLSIGGTIGPGISFLNLEGPYTLQGPTAGGLPGILDMGIEGAGLTWSGGISCQLTPDTSVGFSYLGDVKVQADGHVALNTPLGSTRYETETEIKWPRTVGGGVRHQVDCRTVVAVDLLWTNWSDAFDHMDLYLSDPSNAGYPPNAVERFPLNWRDTFSTRVGIERIVAPGHTARAGYVHHNSAIPSSTITPWIPAALEHAFSLGYGVEWRNWDVNFAYMYSFGPTVEVGTSDFVGGDFDNSVHRNRTHCMAISLTRTFGPGCKSCR</sequence>
<comment type="caution">
    <text evidence="8">The sequence shown here is derived from an EMBL/GenBank/DDBJ whole genome shotgun (WGS) entry which is preliminary data.</text>
</comment>
<evidence type="ECO:0000256" key="7">
    <source>
        <dbReference type="ARBA" id="ARBA00023237"/>
    </source>
</evidence>
<evidence type="ECO:0000256" key="3">
    <source>
        <dbReference type="ARBA" id="ARBA00022452"/>
    </source>
</evidence>
<dbReference type="RefSeq" id="WP_252851989.1">
    <property type="nucleotide sequence ID" value="NZ_JAMXLR010000026.1"/>
</dbReference>
<gene>
    <name evidence="8" type="ORF">NG895_08200</name>
</gene>
<dbReference type="InterPro" id="IPR005017">
    <property type="entry name" value="OMPP1/FadL/TodX"/>
</dbReference>
<keyword evidence="4" id="KW-0812">Transmembrane</keyword>
<dbReference type="GO" id="GO:0015483">
    <property type="term" value="F:long-chain fatty acid transporting porin activity"/>
    <property type="evidence" value="ECO:0007669"/>
    <property type="project" value="TreeGrafter"/>
</dbReference>
<dbReference type="AlphaFoldDB" id="A0A9X2JG09"/>
<evidence type="ECO:0000256" key="6">
    <source>
        <dbReference type="ARBA" id="ARBA00023136"/>
    </source>
</evidence>
<dbReference type="PANTHER" id="PTHR35093">
    <property type="entry name" value="OUTER MEMBRANE PROTEIN NMB0088-RELATED"/>
    <property type="match status" value="1"/>
</dbReference>
<keyword evidence="6" id="KW-0472">Membrane</keyword>
<evidence type="ECO:0000256" key="4">
    <source>
        <dbReference type="ARBA" id="ARBA00022692"/>
    </source>
</evidence>
<keyword evidence="7" id="KW-0998">Cell outer membrane</keyword>
<evidence type="ECO:0000256" key="5">
    <source>
        <dbReference type="ARBA" id="ARBA00022729"/>
    </source>
</evidence>
<evidence type="ECO:0000256" key="1">
    <source>
        <dbReference type="ARBA" id="ARBA00004571"/>
    </source>
</evidence>
<proteinExistence type="inferred from homology"/>
<keyword evidence="3" id="KW-1134">Transmembrane beta strand</keyword>
<dbReference type="SUPFAM" id="SSF56935">
    <property type="entry name" value="Porins"/>
    <property type="match status" value="1"/>
</dbReference>
<keyword evidence="5" id="KW-0732">Signal</keyword>
<dbReference type="Proteomes" id="UP001155241">
    <property type="component" value="Unassembled WGS sequence"/>
</dbReference>
<evidence type="ECO:0000256" key="2">
    <source>
        <dbReference type="ARBA" id="ARBA00008163"/>
    </source>
</evidence>
<reference evidence="8" key="1">
    <citation type="submission" date="2022-06" db="EMBL/GenBank/DDBJ databases">
        <title>Aeoliella straminimaris, a novel planctomycete from sediments.</title>
        <authorList>
            <person name="Vitorino I.R."/>
            <person name="Lage O.M."/>
        </authorList>
    </citation>
    <scope>NUCLEOTIDE SEQUENCE</scope>
    <source>
        <strain evidence="8">ICT_H6.2</strain>
    </source>
</reference>
<comment type="subcellular location">
    <subcellularLocation>
        <location evidence="1">Cell outer membrane</location>
        <topology evidence="1">Multi-pass membrane protein</topology>
    </subcellularLocation>
</comment>
<dbReference type="Pfam" id="PF03349">
    <property type="entry name" value="Toluene_X"/>
    <property type="match status" value="1"/>
</dbReference>
<dbReference type="GO" id="GO:0009279">
    <property type="term" value="C:cell outer membrane"/>
    <property type="evidence" value="ECO:0007669"/>
    <property type="project" value="UniProtKB-SubCell"/>
</dbReference>
<dbReference type="Gene3D" id="2.40.160.60">
    <property type="entry name" value="Outer membrane protein transport protein (OMPP1/FadL/TodX)"/>
    <property type="match status" value="1"/>
</dbReference>
<comment type="similarity">
    <text evidence="2">Belongs to the OmpP1/FadL family.</text>
</comment>